<feature type="domain" description="Chitin-binding type-2" evidence="8">
    <location>
        <begin position="806"/>
        <end position="859"/>
    </location>
</feature>
<feature type="compositionally biased region" description="Low complexity" evidence="6">
    <location>
        <begin position="561"/>
        <end position="580"/>
    </location>
</feature>
<evidence type="ECO:0000256" key="7">
    <source>
        <dbReference type="SAM" id="SignalP"/>
    </source>
</evidence>
<feature type="domain" description="Chitin-binding type-2" evidence="8">
    <location>
        <begin position="1657"/>
        <end position="1711"/>
    </location>
</feature>
<comment type="caution">
    <text evidence="9">The sequence shown here is derived from an EMBL/GenBank/DDBJ whole genome shotgun (WGS) entry which is preliminary data.</text>
</comment>
<dbReference type="InterPro" id="IPR036508">
    <property type="entry name" value="Chitin-bd_dom_sf"/>
</dbReference>
<feature type="compositionally biased region" description="Polar residues" evidence="6">
    <location>
        <begin position="212"/>
        <end position="229"/>
    </location>
</feature>
<feature type="compositionally biased region" description="Polar residues" evidence="6">
    <location>
        <begin position="1135"/>
        <end position="1144"/>
    </location>
</feature>
<feature type="domain" description="Chitin-binding type-2" evidence="8">
    <location>
        <begin position="1715"/>
        <end position="1770"/>
    </location>
</feature>
<keyword evidence="5" id="KW-0325">Glycoprotein</keyword>
<dbReference type="Gene3D" id="2.170.140.10">
    <property type="entry name" value="Chitin binding domain"/>
    <property type="match status" value="14"/>
</dbReference>
<feature type="region of interest" description="Disordered" evidence="6">
    <location>
        <begin position="863"/>
        <end position="883"/>
    </location>
</feature>
<dbReference type="SMART" id="SM00494">
    <property type="entry name" value="ChtBD2"/>
    <property type="match status" value="14"/>
</dbReference>
<dbReference type="InterPro" id="IPR002557">
    <property type="entry name" value="Chitin-bd_dom"/>
</dbReference>
<dbReference type="SUPFAM" id="SSF57625">
    <property type="entry name" value="Invertebrate chitin-binding proteins"/>
    <property type="match status" value="14"/>
</dbReference>
<dbReference type="InterPro" id="IPR051940">
    <property type="entry name" value="Chitin_bind-dev_reg"/>
</dbReference>
<keyword evidence="4" id="KW-1015">Disulfide bond</keyword>
<feature type="region of interest" description="Disordered" evidence="6">
    <location>
        <begin position="924"/>
        <end position="970"/>
    </location>
</feature>
<dbReference type="Proteomes" id="UP001497382">
    <property type="component" value="Unassembled WGS sequence"/>
</dbReference>
<feature type="compositionally biased region" description="Basic and acidic residues" evidence="6">
    <location>
        <begin position="129"/>
        <end position="140"/>
    </location>
</feature>
<proteinExistence type="predicted"/>
<feature type="domain" description="Chitin-binding type-2" evidence="8">
    <location>
        <begin position="1312"/>
        <end position="1367"/>
    </location>
</feature>
<feature type="compositionally biased region" description="Low complexity" evidence="6">
    <location>
        <begin position="328"/>
        <end position="375"/>
    </location>
</feature>
<feature type="compositionally biased region" description="Polar residues" evidence="6">
    <location>
        <begin position="281"/>
        <end position="302"/>
    </location>
</feature>
<sequence>MLRVVFCCAILALFPVRGAANPAIVRQCRAGTCDDRPVCPQSPCRCLYPSRVDCALYYLCEQGKPRQYRCSQGLLFNEDTLTCDYDFNVNCSIGKTTRTSESSTGLMTTSESSYSSVGTANTTPASTQRESHSKSTVKDDTTILDTSIESKKTSDLPTYSNTDTALDTTYSKSSDFVTEIITLTPTSKQNEELETTKSTFTTKKEELTETENPVSGTEESVVPDTSKSIFTDKESKDPETTNPSTTKGNEVSKTTNPSTTKENEVSETINPSTTQEDEVSEANNPSTTQENEVSETTNPSTTKGEEVSETTNPSTTQEDEASEANNPSTTQENEVSETTNTSTTKETEVSETTNPSTTQENEVSETTNTSTTQENKVSETNNPSTTKENEVSEKTSPSTTKEEEVSETNSPSTTQDNEVSETNNPSTTKVEEVSETTNPSTTQENEVSETTNTSTTQENEVSESNNPSTTKENEVSETTNPSTTQKNEVSETTNPSTTQENEVSETTNPSTTKGKEVSETTSPSTTKEIEESEATRSLTTIATNNPSTTKENEVSETTNPSTTQENEVSETTNTSTTQKNEVSETNNPSTTQENEVSETTNPSTTKGKEVSETTSPSTTKEIEESEATRSITTIATTSKTASVNGSTVVTENSLSTGEIQSEVTTSIQNWTCPTRFGLFPDQSDCHKFYHCSHWKPYHKECPSKLHFNPALKVCDWPENAGCVSTAFTEDIAQTLSTPSQQTTTASGNNASFCGCNSCELPIPNDCNSYILCIDQSATLISCGSGLNFNVKTGTCDWEENVVCETNTQCPRPMGRFPYPQSCYHFMDCNNAVMTINKCPEEMVYSKSEEKCSWTAVCDDTHTSTETTSSEDFSNNQTTVSDENDISTTLSQLTSTDSTEISKFNKISTSEIIITEKFTAISTTASVPSESIPVSTNQDLISTHSPEFSTSSESFSNETDLPYSSTKVPTLSPPTDLIVSTEINANVSTSTATSSSGFASSIADDPTTYLIISTETNVKTSTSIATSPSGLASSVTEHPATDLIISTEINENSSTSTATSSSGFGSSIADDPVTDLIISTVIDANASISTVTSSSGLASSHETTANDVDSTVASTKRLVTVIGSSTETSKSPSTENHSAITEVTESSTNTAAKITEDYRKNTSPDASNMTLSSTETSGNSSFVCPSRFGLFPDPDSCFRFYHCSHWVALRKWCPSGLHFNPKLQVCDWPYRAGCGGFPVVPTFETIQPREEDITFNETCDCECCFYPNKTDCSKYTLCLNGAPHRGQCAEGLLFNPLDDNCDVADRVTCPQTPSSCPTPNAVYPHPSLCTAFYRCVNGQPSLQNCPEDKHFKASEGTCTDPCDADCDRSLDCNRPPPPPTCSESDALLPAEGDCSSYYLCAEGHAYFVRCPDGTHFNAEYGVCEPPCDARCDLTIECPSPVQHANSKSLNIPSTGCTKPNGLFPANDDCSAFYLCTKGRPHLLHCPPGLHYSSKDETCETPCNAQCDKNIECTHQKRGKEGLTPSAHLPLWLLCKILNNGSLPNPKNCTSFYSCSEGEARLVRCPRGLHFDPEAKECKSPCLAGCDSSVQCPFEIPIPKGRCSCENCYLQDPADCSAFLFCHQGFLTKGYCPRGTLFDRSSSQCRNASKVECEAIGDPAMCYTPSGNFPHPGNCSKFVRCEDSVAHIMDCEAGLEFDPTIQACANPKGRCGFKGKDPLCEEATGQFPHPQNSSLFYQCESGTKFLKSCSTPLIYNALDQVCDWPHNIQDKSIEETFQSRGTEDEITRYSTILSAYKKSVHSNNSACRSVAGVTCPCACRVTTYDDCDSFYHCRRDGKACKRRCPDGLYFNRRTMVCDLPQNVECRDFFFATLRRLRSANVIKASLKFPFQAIRS</sequence>
<evidence type="ECO:0000256" key="2">
    <source>
        <dbReference type="ARBA" id="ARBA00022729"/>
    </source>
</evidence>
<dbReference type="GO" id="GO:0005576">
    <property type="term" value="C:extracellular region"/>
    <property type="evidence" value="ECO:0007669"/>
    <property type="project" value="InterPro"/>
</dbReference>
<feature type="region of interest" description="Disordered" evidence="6">
    <location>
        <begin position="187"/>
        <end position="630"/>
    </location>
</feature>
<feature type="compositionally biased region" description="Polar residues" evidence="6">
    <location>
        <begin position="97"/>
        <end position="128"/>
    </location>
</feature>
<feature type="domain" description="Chitin-binding type-2" evidence="8">
    <location>
        <begin position="1264"/>
        <end position="1310"/>
    </location>
</feature>
<evidence type="ECO:0000256" key="3">
    <source>
        <dbReference type="ARBA" id="ARBA00022737"/>
    </source>
</evidence>
<dbReference type="Pfam" id="PF01607">
    <property type="entry name" value="CBM_14"/>
    <property type="match status" value="14"/>
</dbReference>
<evidence type="ECO:0000256" key="5">
    <source>
        <dbReference type="ARBA" id="ARBA00023180"/>
    </source>
</evidence>
<keyword evidence="3" id="KW-0677">Repeat</keyword>
<evidence type="ECO:0000256" key="1">
    <source>
        <dbReference type="ARBA" id="ARBA00022669"/>
    </source>
</evidence>
<evidence type="ECO:0000313" key="10">
    <source>
        <dbReference type="Proteomes" id="UP001497382"/>
    </source>
</evidence>
<evidence type="ECO:0000256" key="4">
    <source>
        <dbReference type="ARBA" id="ARBA00023157"/>
    </source>
</evidence>
<keyword evidence="2 7" id="KW-0732">Signal</keyword>
<feature type="domain" description="Chitin-binding type-2" evidence="8">
    <location>
        <begin position="1452"/>
        <end position="1507"/>
    </location>
</feature>
<feature type="domain" description="Chitin-binding type-2" evidence="8">
    <location>
        <begin position="1377"/>
        <end position="1432"/>
    </location>
</feature>
<evidence type="ECO:0000313" key="9">
    <source>
        <dbReference type="EMBL" id="CAL1291488.1"/>
    </source>
</evidence>
<dbReference type="PANTHER" id="PTHR23301">
    <property type="entry name" value="CHITIN BINDING PERITROPHIN-A"/>
    <property type="match status" value="1"/>
</dbReference>
<dbReference type="EMBL" id="CAXIEN010000283">
    <property type="protein sequence ID" value="CAL1291488.1"/>
    <property type="molecule type" value="Genomic_DNA"/>
</dbReference>
<feature type="compositionally biased region" description="Polar residues" evidence="6">
    <location>
        <begin position="409"/>
        <end position="425"/>
    </location>
</feature>
<keyword evidence="10" id="KW-1185">Reference proteome</keyword>
<evidence type="ECO:0000259" key="8">
    <source>
        <dbReference type="PROSITE" id="PS50940"/>
    </source>
</evidence>
<feature type="region of interest" description="Disordered" evidence="6">
    <location>
        <begin position="97"/>
        <end position="140"/>
    </location>
</feature>
<gene>
    <name evidence="9" type="ORF">LARSCL_LOCUS17114</name>
</gene>
<feature type="compositionally biased region" description="Low complexity" evidence="6">
    <location>
        <begin position="941"/>
        <end position="958"/>
    </location>
</feature>
<organism evidence="9 10">
    <name type="scientific">Larinioides sclopetarius</name>
    <dbReference type="NCBI Taxonomy" id="280406"/>
    <lineage>
        <taxon>Eukaryota</taxon>
        <taxon>Metazoa</taxon>
        <taxon>Ecdysozoa</taxon>
        <taxon>Arthropoda</taxon>
        <taxon>Chelicerata</taxon>
        <taxon>Arachnida</taxon>
        <taxon>Araneae</taxon>
        <taxon>Araneomorphae</taxon>
        <taxon>Entelegynae</taxon>
        <taxon>Araneoidea</taxon>
        <taxon>Araneidae</taxon>
        <taxon>Larinioides</taxon>
    </lineage>
</organism>
<feature type="compositionally biased region" description="Polar residues" evidence="6">
    <location>
        <begin position="583"/>
        <end position="605"/>
    </location>
</feature>
<feature type="compositionally biased region" description="Low complexity" evidence="6">
    <location>
        <begin position="1124"/>
        <end position="1134"/>
    </location>
</feature>
<feature type="domain" description="Chitin-binding type-2" evidence="8">
    <location>
        <begin position="1607"/>
        <end position="1653"/>
    </location>
</feature>
<feature type="region of interest" description="Disordered" evidence="6">
    <location>
        <begin position="1124"/>
        <end position="1144"/>
    </location>
</feature>
<feature type="compositionally biased region" description="Polar residues" evidence="6">
    <location>
        <begin position="535"/>
        <end position="560"/>
    </location>
</feature>
<dbReference type="GO" id="GO:0008061">
    <property type="term" value="F:chitin binding"/>
    <property type="evidence" value="ECO:0007669"/>
    <property type="project" value="UniProtKB-KW"/>
</dbReference>
<feature type="domain" description="Chitin-binding type-2" evidence="8">
    <location>
        <begin position="669"/>
        <end position="724"/>
    </location>
</feature>
<feature type="domain" description="Chitin-binding type-2" evidence="8">
    <location>
        <begin position="1824"/>
        <end position="1865"/>
    </location>
</feature>
<feature type="compositionally biased region" description="Low complexity" evidence="6">
    <location>
        <begin position="435"/>
        <end position="466"/>
    </location>
</feature>
<feature type="compositionally biased region" description="Basic and acidic residues" evidence="6">
    <location>
        <begin position="230"/>
        <end position="239"/>
    </location>
</feature>
<keyword evidence="1" id="KW-0147">Chitin-binding</keyword>
<feature type="domain" description="Chitin-binding type-2" evidence="8">
    <location>
        <begin position="1530"/>
        <end position="1586"/>
    </location>
</feature>
<dbReference type="PROSITE" id="PS50940">
    <property type="entry name" value="CHIT_BIND_II"/>
    <property type="match status" value="14"/>
</dbReference>
<feature type="domain" description="Chitin-binding type-2" evidence="8">
    <location>
        <begin position="760"/>
        <end position="805"/>
    </location>
</feature>
<protein>
    <recommendedName>
        <fullName evidence="8">Chitin-binding type-2 domain-containing protein</fullName>
    </recommendedName>
</protein>
<accession>A0AAV2B5K1</accession>
<feature type="compositionally biased region" description="Polar residues" evidence="6">
    <location>
        <begin position="476"/>
        <end position="512"/>
    </location>
</feature>
<feature type="chain" id="PRO_5043740901" description="Chitin-binding type-2 domain-containing protein" evidence="7">
    <location>
        <begin position="21"/>
        <end position="1893"/>
    </location>
</feature>
<evidence type="ECO:0000256" key="6">
    <source>
        <dbReference type="SAM" id="MobiDB-lite"/>
    </source>
</evidence>
<feature type="domain" description="Chitin-binding type-2" evidence="8">
    <location>
        <begin position="36"/>
        <end position="93"/>
    </location>
</feature>
<feature type="signal peptide" evidence="7">
    <location>
        <begin position="1"/>
        <end position="20"/>
    </location>
</feature>
<name>A0AAV2B5K1_9ARAC</name>
<reference evidence="9 10" key="1">
    <citation type="submission" date="2024-04" db="EMBL/GenBank/DDBJ databases">
        <authorList>
            <person name="Rising A."/>
            <person name="Reimegard J."/>
            <person name="Sonavane S."/>
            <person name="Akerstrom W."/>
            <person name="Nylinder S."/>
            <person name="Hedman E."/>
            <person name="Kallberg Y."/>
        </authorList>
    </citation>
    <scope>NUCLEOTIDE SEQUENCE [LARGE SCALE GENOMIC DNA]</scope>
</reference>
<feature type="domain" description="Chitin-binding type-2" evidence="8">
    <location>
        <begin position="1180"/>
        <end position="1235"/>
    </location>
</feature>
<feature type="compositionally biased region" description="Polar residues" evidence="6">
    <location>
        <begin position="240"/>
        <end position="274"/>
    </location>
</feature>
<dbReference type="PANTHER" id="PTHR23301:SF0">
    <property type="entry name" value="CHITIN-BINDING TYPE-2 DOMAIN-CONTAINING PROTEIN-RELATED"/>
    <property type="match status" value="1"/>
</dbReference>
<feature type="compositionally biased region" description="Polar residues" evidence="6">
    <location>
        <begin position="924"/>
        <end position="940"/>
    </location>
</feature>